<keyword evidence="7" id="KW-1185">Reference proteome</keyword>
<comment type="caution">
    <text evidence="6">The sequence shown here is derived from an EMBL/GenBank/DDBJ whole genome shotgun (WGS) entry which is preliminary data.</text>
</comment>
<dbReference type="SMART" id="SM00358">
    <property type="entry name" value="DSRM"/>
    <property type="match status" value="2"/>
</dbReference>
<dbReference type="EMBL" id="JBAMMX010000004">
    <property type="protein sequence ID" value="KAK6942464.1"/>
    <property type="molecule type" value="Genomic_DNA"/>
</dbReference>
<reference evidence="6 7" key="1">
    <citation type="submission" date="2023-12" db="EMBL/GenBank/DDBJ databases">
        <title>A high-quality genome assembly for Dillenia turbinata (Dilleniales).</title>
        <authorList>
            <person name="Chanderbali A."/>
        </authorList>
    </citation>
    <scope>NUCLEOTIDE SEQUENCE [LARGE SCALE GENOMIC DNA]</scope>
    <source>
        <strain evidence="6">LSX21</strain>
        <tissue evidence="6">Leaf</tissue>
    </source>
</reference>
<dbReference type="Proteomes" id="UP001370490">
    <property type="component" value="Unassembled WGS sequence"/>
</dbReference>
<dbReference type="PANTHER" id="PTHR46031">
    <property type="match status" value="1"/>
</dbReference>
<dbReference type="SUPFAM" id="SSF54768">
    <property type="entry name" value="dsRNA-binding domain-like"/>
    <property type="match status" value="2"/>
</dbReference>
<name>A0AAN8ZIH2_9MAGN</name>
<evidence type="ECO:0000313" key="6">
    <source>
        <dbReference type="EMBL" id="KAK6942464.1"/>
    </source>
</evidence>
<sequence length="282" mass="31580">MYKSKLQELCHKNAWTLREYRQQRDGPEYSPRFSASPKMAPHASLSFTSLVIFGIMCQVNGTLSAIIEAARMRERCYKFIMLGKFCTSSISDIDMNFSPAPKDNALTGTQETSQTPNPLTKETAEHGGPFHASLFKARVIVDGKTFEATEYYYTVKEAEHAAAKVALKSLVPDGIREDELGIYKNLLQELTQKEGCNLPQYSTFASGEPHMLVFVSTVEVDGKTFQGPQSKTKKEAEMGAAKVAYNCLKEISLMFVKENPKWELKFVMKTKDLCEVSLGIVK</sequence>
<evidence type="ECO:0000313" key="7">
    <source>
        <dbReference type="Proteomes" id="UP001370490"/>
    </source>
</evidence>
<evidence type="ECO:0000256" key="3">
    <source>
        <dbReference type="PROSITE-ProRule" id="PRU00266"/>
    </source>
</evidence>
<dbReference type="AlphaFoldDB" id="A0AAN8ZIH2"/>
<feature type="domain" description="DRBM" evidence="5">
    <location>
        <begin position="104"/>
        <end position="172"/>
    </location>
</feature>
<accession>A0AAN8ZIH2</accession>
<gene>
    <name evidence="6" type="ORF">RJ641_027841</name>
</gene>
<dbReference type="PANTHER" id="PTHR46031:SF16">
    <property type="entry name" value="DOUBLE-STRANDED RNA-BINDING PROTEIN 4"/>
    <property type="match status" value="1"/>
</dbReference>
<dbReference type="PROSITE" id="PS50137">
    <property type="entry name" value="DS_RBD"/>
    <property type="match status" value="2"/>
</dbReference>
<feature type="region of interest" description="Disordered" evidence="4">
    <location>
        <begin position="101"/>
        <end position="124"/>
    </location>
</feature>
<keyword evidence="1" id="KW-0677">Repeat</keyword>
<feature type="compositionally biased region" description="Polar residues" evidence="4">
    <location>
        <begin position="106"/>
        <end position="120"/>
    </location>
</feature>
<protein>
    <submittedName>
        <fullName evidence="6">Double-stranded RNA-binding domain</fullName>
    </submittedName>
</protein>
<dbReference type="Gene3D" id="3.30.160.20">
    <property type="match status" value="3"/>
</dbReference>
<dbReference type="Pfam" id="PF00035">
    <property type="entry name" value="dsrm"/>
    <property type="match status" value="2"/>
</dbReference>
<dbReference type="GO" id="GO:0003723">
    <property type="term" value="F:RNA binding"/>
    <property type="evidence" value="ECO:0007669"/>
    <property type="project" value="UniProtKB-UniRule"/>
</dbReference>
<proteinExistence type="predicted"/>
<evidence type="ECO:0000256" key="2">
    <source>
        <dbReference type="ARBA" id="ARBA00022884"/>
    </source>
</evidence>
<evidence type="ECO:0000256" key="4">
    <source>
        <dbReference type="SAM" id="MobiDB-lite"/>
    </source>
</evidence>
<keyword evidence="2 3" id="KW-0694">RNA-binding</keyword>
<dbReference type="InterPro" id="IPR014720">
    <property type="entry name" value="dsRBD_dom"/>
</dbReference>
<organism evidence="6 7">
    <name type="scientific">Dillenia turbinata</name>
    <dbReference type="NCBI Taxonomy" id="194707"/>
    <lineage>
        <taxon>Eukaryota</taxon>
        <taxon>Viridiplantae</taxon>
        <taxon>Streptophyta</taxon>
        <taxon>Embryophyta</taxon>
        <taxon>Tracheophyta</taxon>
        <taxon>Spermatophyta</taxon>
        <taxon>Magnoliopsida</taxon>
        <taxon>eudicotyledons</taxon>
        <taxon>Gunneridae</taxon>
        <taxon>Pentapetalae</taxon>
        <taxon>Dilleniales</taxon>
        <taxon>Dilleniaceae</taxon>
        <taxon>Dillenia</taxon>
    </lineage>
</organism>
<evidence type="ECO:0000256" key="1">
    <source>
        <dbReference type="ARBA" id="ARBA00022737"/>
    </source>
</evidence>
<evidence type="ECO:0000259" key="5">
    <source>
        <dbReference type="PROSITE" id="PS50137"/>
    </source>
</evidence>
<feature type="domain" description="DRBM" evidence="5">
    <location>
        <begin position="182"/>
        <end position="250"/>
    </location>
</feature>